<evidence type="ECO:0000313" key="2">
    <source>
        <dbReference type="Proteomes" id="UP000030146"/>
    </source>
</evidence>
<organism evidence="1 2">
    <name type="scientific">Porphyromonas gulae</name>
    <dbReference type="NCBI Taxonomy" id="111105"/>
    <lineage>
        <taxon>Bacteria</taxon>
        <taxon>Pseudomonadati</taxon>
        <taxon>Bacteroidota</taxon>
        <taxon>Bacteroidia</taxon>
        <taxon>Bacteroidales</taxon>
        <taxon>Porphyromonadaceae</taxon>
        <taxon>Porphyromonas</taxon>
    </lineage>
</organism>
<keyword evidence="2" id="KW-1185">Reference proteome</keyword>
<accession>A0A0A2E5Q4</accession>
<name>A0A0A2E5Q4_9PORP</name>
<sequence length="132" mass="14972">MQGNNSDLTLDLRINGHSETYSIIDFGIEFEQVCDQKGQPQSETVGGIIFFVIDGVSDPFITHWMFSPYARKSGVFSFRLPSASSPLVVEFENAYCVDYTQTTSFNQNPYTKLVISAQTVKMNGRDHRNDWE</sequence>
<dbReference type="EMBL" id="JRAK01000123">
    <property type="protein sequence ID" value="KGN85665.1"/>
    <property type="molecule type" value="Genomic_DNA"/>
</dbReference>
<protein>
    <recommendedName>
        <fullName evidence="3">Type VI secretion system needle protein Hcp</fullName>
    </recommendedName>
</protein>
<evidence type="ECO:0008006" key="3">
    <source>
        <dbReference type="Google" id="ProtNLM"/>
    </source>
</evidence>
<gene>
    <name evidence="1" type="ORF">HR15_09275</name>
</gene>
<dbReference type="InterPro" id="IPR041408">
    <property type="entry name" value="Hcp_Tssd"/>
</dbReference>
<reference evidence="1 2" key="1">
    <citation type="submission" date="2014-08" db="EMBL/GenBank/DDBJ databases">
        <title>Porphyromonas gulae strain:COT-052_OH3439 Genome sequencing.</title>
        <authorList>
            <person name="Wallis C."/>
            <person name="Deusch O."/>
            <person name="O'Flynn C."/>
            <person name="Davis I."/>
            <person name="Jospin G."/>
            <person name="Darling A.E."/>
            <person name="Coil D.A."/>
            <person name="Alexiev A."/>
            <person name="Horsfall A."/>
            <person name="Kirkwood N."/>
            <person name="Harris S."/>
            <person name="Eisen J.A."/>
        </authorList>
    </citation>
    <scope>NUCLEOTIDE SEQUENCE [LARGE SCALE GENOMIC DNA]</scope>
    <source>
        <strain evidence="2">COT-052 OH3439</strain>
    </source>
</reference>
<evidence type="ECO:0000313" key="1">
    <source>
        <dbReference type="EMBL" id="KGN85665.1"/>
    </source>
</evidence>
<comment type="caution">
    <text evidence="1">The sequence shown here is derived from an EMBL/GenBank/DDBJ whole genome shotgun (WGS) entry which is preliminary data.</text>
</comment>
<dbReference type="Pfam" id="PF17642">
    <property type="entry name" value="TssD"/>
    <property type="match status" value="1"/>
</dbReference>
<dbReference type="RefSeq" id="WP_018965847.1">
    <property type="nucleotide sequence ID" value="NZ_JQJE01000018.1"/>
</dbReference>
<dbReference type="PATRIC" id="fig|111105.18.peg.754"/>
<dbReference type="AlphaFoldDB" id="A0A0A2E5Q4"/>
<dbReference type="Proteomes" id="UP000030146">
    <property type="component" value="Unassembled WGS sequence"/>
</dbReference>
<proteinExistence type="predicted"/>
<dbReference type="GO" id="GO:0033104">
    <property type="term" value="C:type VI protein secretion system complex"/>
    <property type="evidence" value="ECO:0007669"/>
    <property type="project" value="InterPro"/>
</dbReference>